<organism evidence="1 2">
    <name type="scientific">Hypoxylon rubiginosum</name>
    <dbReference type="NCBI Taxonomy" id="110542"/>
    <lineage>
        <taxon>Eukaryota</taxon>
        <taxon>Fungi</taxon>
        <taxon>Dikarya</taxon>
        <taxon>Ascomycota</taxon>
        <taxon>Pezizomycotina</taxon>
        <taxon>Sordariomycetes</taxon>
        <taxon>Xylariomycetidae</taxon>
        <taxon>Xylariales</taxon>
        <taxon>Hypoxylaceae</taxon>
        <taxon>Hypoxylon</taxon>
    </lineage>
</organism>
<sequence length="560" mass="63533">MPNDIMTGSRDTTGSRRDSEALTNANGISADETIEYESMQGILGIEDVQSYNKGGNHPVHLDDVLEGRFEVVHKLGHGGFGIVWLCRDILLGKWRAVKVMAAEHSSRGNEERIYSYLRNRCTLKELEENHLTIPSEQFWIEGPNGRHLCLVMPVLGWTVSDWRMSKRDFLEQTDIEAKEACRQIAKALHFLHSHGIGHGDFRPENILMQIEGVDDLDKDQILDLLGEPECVDVTIESGRSSVPRAPEYCVQRADEYWCRNMSTASITIVDFGESFFAATPPRTTGIPNQYAPPEIMFNETGVPGLYSDIWSLACTLFEVRTSSVLFEPPLGGVSNMPVDSIEVYLGPLPKLYSMAYVEMFRDIQRAIRTPAPAGEETKPEPRKPLTSPERKAPRETKAERIERSRHRLTDGSGYSDVFEARLGEEQKVLRELQGPEYASLYPNSEFITWQYTRKEVLELADLLRKMLRYDPAERIDIDEVISHPWIGAEIRYASIRKLLGYRVFMRDFGIILPTLVVAFMAIPVLWISAPRVVGLFLEESSSKLSQLVTKGWRVLLQNIL</sequence>
<dbReference type="Proteomes" id="UP001497700">
    <property type="component" value="Unassembled WGS sequence"/>
</dbReference>
<proteinExistence type="predicted"/>
<dbReference type="EMBL" id="MU393493">
    <property type="protein sequence ID" value="KAI4864013.1"/>
    <property type="molecule type" value="Genomic_DNA"/>
</dbReference>
<comment type="caution">
    <text evidence="1">The sequence shown here is derived from an EMBL/GenBank/DDBJ whole genome shotgun (WGS) entry which is preliminary data.</text>
</comment>
<evidence type="ECO:0000313" key="1">
    <source>
        <dbReference type="EMBL" id="KAI4864013.1"/>
    </source>
</evidence>
<keyword evidence="2" id="KW-1185">Reference proteome</keyword>
<protein>
    <submittedName>
        <fullName evidence="1">Kinase-like protein</fullName>
    </submittedName>
</protein>
<accession>A0ACB9YYI0</accession>
<name>A0ACB9YYI0_9PEZI</name>
<evidence type="ECO:0000313" key="2">
    <source>
        <dbReference type="Proteomes" id="UP001497700"/>
    </source>
</evidence>
<reference evidence="1 2" key="1">
    <citation type="journal article" date="2022" name="New Phytol.">
        <title>Ecological generalism drives hyperdiversity of secondary metabolite gene clusters in xylarialean endophytes.</title>
        <authorList>
            <person name="Franco M.E.E."/>
            <person name="Wisecaver J.H."/>
            <person name="Arnold A.E."/>
            <person name="Ju Y.M."/>
            <person name="Slot J.C."/>
            <person name="Ahrendt S."/>
            <person name="Moore L.P."/>
            <person name="Eastman K.E."/>
            <person name="Scott K."/>
            <person name="Konkel Z."/>
            <person name="Mondo S.J."/>
            <person name="Kuo A."/>
            <person name="Hayes R.D."/>
            <person name="Haridas S."/>
            <person name="Andreopoulos B."/>
            <person name="Riley R."/>
            <person name="LaButti K."/>
            <person name="Pangilinan J."/>
            <person name="Lipzen A."/>
            <person name="Amirebrahimi M."/>
            <person name="Yan J."/>
            <person name="Adam C."/>
            <person name="Keymanesh K."/>
            <person name="Ng V."/>
            <person name="Louie K."/>
            <person name="Northen T."/>
            <person name="Drula E."/>
            <person name="Henrissat B."/>
            <person name="Hsieh H.M."/>
            <person name="Youens-Clark K."/>
            <person name="Lutzoni F."/>
            <person name="Miadlikowska J."/>
            <person name="Eastwood D.C."/>
            <person name="Hamelin R.C."/>
            <person name="Grigoriev I.V."/>
            <person name="U'Ren J.M."/>
        </authorList>
    </citation>
    <scope>NUCLEOTIDE SEQUENCE [LARGE SCALE GENOMIC DNA]</scope>
    <source>
        <strain evidence="1 2">CBS 119005</strain>
    </source>
</reference>
<gene>
    <name evidence="1" type="ORF">F4820DRAFT_470938</name>
</gene>